<feature type="transmembrane region" description="Helical" evidence="2">
    <location>
        <begin position="69"/>
        <end position="88"/>
    </location>
</feature>
<accession>A0AAU8JWS6</accession>
<evidence type="ECO:0000256" key="1">
    <source>
        <dbReference type="SAM" id="MobiDB-lite"/>
    </source>
</evidence>
<gene>
    <name evidence="3" type="ORF">ABWK59_11905</name>
</gene>
<dbReference type="KEGG" id="kcm:ABWK59_11905"/>
<reference evidence="3" key="1">
    <citation type="submission" date="2024-06" db="EMBL/GenBank/DDBJ databases">
        <title>The genome sequences of Kitasatospora sp. strain HUAS MG31.</title>
        <authorList>
            <person name="Mo P."/>
        </authorList>
    </citation>
    <scope>NUCLEOTIDE SEQUENCE</scope>
    <source>
        <strain evidence="3">HUAS MG31</strain>
    </source>
</reference>
<evidence type="ECO:0000313" key="3">
    <source>
        <dbReference type="EMBL" id="XCM79581.1"/>
    </source>
</evidence>
<dbReference type="AlphaFoldDB" id="A0AAU8JWS6"/>
<evidence type="ECO:0000256" key="2">
    <source>
        <dbReference type="SAM" id="Phobius"/>
    </source>
</evidence>
<sequence length="354" mass="36637">MGVPREPPDGTPEGGSSDDEFRSVVFDESFVRAARIQELSARERLGGGVGRPTRPRIGLGPLGSLPRQALALLLVVVVAFAAAVYFGVSAPNRQGAPAAGNQLTTSLTALAPAGPVVAVSDPKNPFAGLPAGFADGVAGLGMPGGSATEHFTKIEVSRALETVQRYLVAAALAPTTLTQGDTSELRTLVTSGELAQYDESVGSPQDDQRHAATGWLVRFDPSRVALAEDTVKVAGGIQIAEAGTGTLEITTDHTFVYALRPTESAEDTTPSLFSVRRELRFQFDRTDLGLARLRLVDAVVLAGPTACGAPMAGYLQPILAGSAGAAPTAPPAVDPADHGKPSWQQCAVLSPIVK</sequence>
<keyword evidence="2" id="KW-0812">Transmembrane</keyword>
<dbReference type="RefSeq" id="WP_354640350.1">
    <property type="nucleotide sequence ID" value="NZ_CP159872.1"/>
</dbReference>
<feature type="region of interest" description="Disordered" evidence="1">
    <location>
        <begin position="1"/>
        <end position="20"/>
    </location>
</feature>
<keyword evidence="2" id="KW-1133">Transmembrane helix</keyword>
<keyword evidence="2" id="KW-0472">Membrane</keyword>
<organism evidence="3">
    <name type="scientific">Kitasatospora camelliae</name>
    <dbReference type="NCBI Taxonomy" id="3156397"/>
    <lineage>
        <taxon>Bacteria</taxon>
        <taxon>Bacillati</taxon>
        <taxon>Actinomycetota</taxon>
        <taxon>Actinomycetes</taxon>
        <taxon>Kitasatosporales</taxon>
        <taxon>Streptomycetaceae</taxon>
        <taxon>Kitasatospora</taxon>
    </lineage>
</organism>
<dbReference type="EMBL" id="CP159872">
    <property type="protein sequence ID" value="XCM79581.1"/>
    <property type="molecule type" value="Genomic_DNA"/>
</dbReference>
<proteinExistence type="predicted"/>
<protein>
    <submittedName>
        <fullName evidence="3">Uncharacterized protein</fullName>
    </submittedName>
</protein>
<name>A0AAU8JWS6_9ACTN</name>